<feature type="compositionally biased region" description="Basic and acidic residues" evidence="1">
    <location>
        <begin position="60"/>
        <end position="69"/>
    </location>
</feature>
<feature type="non-terminal residue" evidence="2">
    <location>
        <position position="98"/>
    </location>
</feature>
<feature type="region of interest" description="Disordered" evidence="1">
    <location>
        <begin position="1"/>
        <end position="33"/>
    </location>
</feature>
<feature type="compositionally biased region" description="Pro residues" evidence="1">
    <location>
        <begin position="23"/>
        <end position="33"/>
    </location>
</feature>
<reference evidence="2 3" key="1">
    <citation type="journal article" date="2012" name="Genome Biol.">
        <title>Genome and low-iron response of an oceanic diatom adapted to chronic iron limitation.</title>
        <authorList>
            <person name="Lommer M."/>
            <person name="Specht M."/>
            <person name="Roy A.S."/>
            <person name="Kraemer L."/>
            <person name="Andreson R."/>
            <person name="Gutowska M.A."/>
            <person name="Wolf J."/>
            <person name="Bergner S.V."/>
            <person name="Schilhabel M.B."/>
            <person name="Klostermeier U.C."/>
            <person name="Beiko R.G."/>
            <person name="Rosenstiel P."/>
            <person name="Hippler M."/>
            <person name="Laroche J."/>
        </authorList>
    </citation>
    <scope>NUCLEOTIDE SEQUENCE [LARGE SCALE GENOMIC DNA]</scope>
    <source>
        <strain evidence="2 3">CCMP1005</strain>
    </source>
</reference>
<proteinExistence type="predicted"/>
<evidence type="ECO:0000256" key="1">
    <source>
        <dbReference type="SAM" id="MobiDB-lite"/>
    </source>
</evidence>
<dbReference type="AlphaFoldDB" id="K0TG62"/>
<accession>K0TG62</accession>
<dbReference type="EMBL" id="AGNL01002241">
    <property type="protein sequence ID" value="EJK76375.1"/>
    <property type="molecule type" value="Genomic_DNA"/>
</dbReference>
<feature type="compositionally biased region" description="Polar residues" evidence="1">
    <location>
        <begin position="73"/>
        <end position="89"/>
    </location>
</feature>
<evidence type="ECO:0000313" key="2">
    <source>
        <dbReference type="EMBL" id="EJK76375.1"/>
    </source>
</evidence>
<organism evidence="2 3">
    <name type="scientific">Thalassiosira oceanica</name>
    <name type="common">Marine diatom</name>
    <dbReference type="NCBI Taxonomy" id="159749"/>
    <lineage>
        <taxon>Eukaryota</taxon>
        <taxon>Sar</taxon>
        <taxon>Stramenopiles</taxon>
        <taxon>Ochrophyta</taxon>
        <taxon>Bacillariophyta</taxon>
        <taxon>Coscinodiscophyceae</taxon>
        <taxon>Thalassiosirophycidae</taxon>
        <taxon>Thalassiosirales</taxon>
        <taxon>Thalassiosiraceae</taxon>
        <taxon>Thalassiosira</taxon>
    </lineage>
</organism>
<sequence length="98" mass="10250">MPRGFHRCEGLGCPSTASAASAPPTPVRVKPPPNRIDITLPKANPFGFTGYAAWGSMRGASRDRDHDAPKTAGLQTMVSAGAAPSTTEQVALEEETTE</sequence>
<gene>
    <name evidence="2" type="ORF">THAOC_01865</name>
</gene>
<comment type="caution">
    <text evidence="2">The sequence shown here is derived from an EMBL/GenBank/DDBJ whole genome shotgun (WGS) entry which is preliminary data.</text>
</comment>
<dbReference type="Proteomes" id="UP000266841">
    <property type="component" value="Unassembled WGS sequence"/>
</dbReference>
<protein>
    <submittedName>
        <fullName evidence="2">Uncharacterized protein</fullName>
    </submittedName>
</protein>
<evidence type="ECO:0000313" key="3">
    <source>
        <dbReference type="Proteomes" id="UP000266841"/>
    </source>
</evidence>
<name>K0TG62_THAOC</name>
<keyword evidence="3" id="KW-1185">Reference proteome</keyword>
<feature type="region of interest" description="Disordered" evidence="1">
    <location>
        <begin position="58"/>
        <end position="98"/>
    </location>
</feature>